<accession>A0A159Z256</accession>
<gene>
    <name evidence="1" type="ORF">AKL17_1810</name>
</gene>
<proteinExistence type="predicted"/>
<evidence type="ECO:0000313" key="1">
    <source>
        <dbReference type="EMBL" id="AMY69061.1"/>
    </source>
</evidence>
<name>A0A159Z256_9RHOB</name>
<dbReference type="KEGG" id="daa:AKL17_1810"/>
<dbReference type="AlphaFoldDB" id="A0A159Z256"/>
<dbReference type="EMBL" id="CP012661">
    <property type="protein sequence ID" value="AMY69061.1"/>
    <property type="molecule type" value="Genomic_DNA"/>
</dbReference>
<evidence type="ECO:0000313" key="2">
    <source>
        <dbReference type="Proteomes" id="UP000076128"/>
    </source>
</evidence>
<keyword evidence="2" id="KW-1185">Reference proteome</keyword>
<protein>
    <submittedName>
        <fullName evidence="1">Uncharacterized protein</fullName>
    </submittedName>
</protein>
<dbReference type="Proteomes" id="UP000076128">
    <property type="component" value="Chromosome"/>
</dbReference>
<reference evidence="1 2" key="1">
    <citation type="submission" date="2015-09" db="EMBL/GenBank/DDBJ databases">
        <title>Complete genome sequence of Defluviimonas alba cai42t isolated from an oilfield in Xinjiang.</title>
        <authorList>
            <person name="Geng S."/>
            <person name="Pan X."/>
            <person name="Wu X."/>
        </authorList>
    </citation>
    <scope>NUCLEOTIDE SEQUENCE [LARGE SCALE GENOMIC DNA]</scope>
    <source>
        <strain evidence="2">cai42</strain>
    </source>
</reference>
<organism evidence="1 2">
    <name type="scientific">Frigidibacter mobilis</name>
    <dbReference type="NCBI Taxonomy" id="1335048"/>
    <lineage>
        <taxon>Bacteria</taxon>
        <taxon>Pseudomonadati</taxon>
        <taxon>Pseudomonadota</taxon>
        <taxon>Alphaproteobacteria</taxon>
        <taxon>Rhodobacterales</taxon>
        <taxon>Paracoccaceae</taxon>
        <taxon>Frigidibacter</taxon>
    </lineage>
</organism>
<sequence length="100" mass="10870">MQEIKNLKDAAMTALAAQVVAGNMDAVKFILERIVGRHRMIELDGGTPADVTNALVNGEISSEEAKAIATVVEKLRRVEDLDVLAARLEELERLLKGDSL</sequence>